<sequence>MAIGKSTKSSPGGASRAHGAGPATSTTGQPPPPPLIEKKATEADLLALIAAASGRVQTLETLLSSFSALFSENTKEMEATMADLEREREEVARLQERLAAVRGRLAQAGDKRCQLCEEGRKVAAVLSVHQGRDDGEVSSEVWACRDCAKRETDHYVSHGTWLHLGEPDKRASWGTLGAPPAPPPNVPPATTADGSGNGGAVDGTVADAASSTAAAPTKSPPTPAQVLATKVKLHTTVMRDWRRLVDIRTKKHLYLSERPDERAELDQDIAFKERLRDALAAQIDELAAEVGTTVTLDDGTGPPPEQQDAVRPHAPIPAPADVAPPARESERQDLFSADPLVPGVPRPTSDPDSIAATLAQAAEESAAGNVGLARQHLKAVLDVDESCRDAWLALACLEAKQGAARIADAFFAVERCLQHGYRDFTHLEAEPALASLREVDAFFTVLEKYRKSTRKQRRRRTQRRDSLTSDLPAVQTDDGVAARESSSSRTSSSRPAKKGIFRTLRDAATLKKSRSSAASTGSRDSTDSTDDSRSSTASADDRVSSVIVLSLRERMEAAVTLMRDGDYEAAQVVLESTVLEAPQSAALWFNLAGCSTQLGRTDRALEHLAKALELGMLRTYGEATVLADTDVAPLQRLRRFRKLLETHRRKEKARMARQAEEDKEAARQQAQEQSAARASGSQEDAVATAGGGTVIVKSGGRVSRKEAPSLCEQCALSKPKSRVQRFRYDDVVVLYLCAPCVAETTATYRTRGTISAPSGSSGGPPRPILPLTAAAAGTATLPPPPPPPAARRPVSRRFDARTLCDNCFDNQAVGLATLSTGERMRLCASCVTIYSADAEADDAPDGSDDYVEPPPSDYFDRPPPRSSLSLSVTPPSSALLPPPPPPPRAPARVCHYCNTAATKRATLANGSRVLVCDSCCASRMAGSDSRAPRATKPAVAVPAAPGAAPLSPRRPVPMPPPAEMDEDELASDDSSSPPPPPPPGAAEGAEGDGTSDSDSDSVTPPPPPPPEAESIVALVDATGPARRGRGVTLVWQAI</sequence>
<feature type="compositionally biased region" description="Basic residues" evidence="2">
    <location>
        <begin position="453"/>
        <end position="462"/>
    </location>
</feature>
<dbReference type="PANTHER" id="PTHR45733">
    <property type="entry name" value="FORMIN-J"/>
    <property type="match status" value="1"/>
</dbReference>
<feature type="region of interest" description="Disordered" evidence="2">
    <location>
        <begin position="172"/>
        <end position="225"/>
    </location>
</feature>
<protein>
    <submittedName>
        <fullName evidence="3">Uncharacterized protein</fullName>
    </submittedName>
</protein>
<feature type="compositionally biased region" description="Low complexity" evidence="2">
    <location>
        <begin position="932"/>
        <end position="951"/>
    </location>
</feature>
<feature type="region of interest" description="Disordered" evidence="2">
    <location>
        <begin position="841"/>
        <end position="888"/>
    </location>
</feature>
<name>A0A7S1VCX7_9EUKA</name>
<evidence type="ECO:0000256" key="2">
    <source>
        <dbReference type="SAM" id="MobiDB-lite"/>
    </source>
</evidence>
<dbReference type="Gene3D" id="1.25.40.10">
    <property type="entry name" value="Tetratricopeptide repeat domain"/>
    <property type="match status" value="1"/>
</dbReference>
<organism evidence="3">
    <name type="scientific">Sexangularia sp. CB-2014</name>
    <dbReference type="NCBI Taxonomy" id="1486929"/>
    <lineage>
        <taxon>Eukaryota</taxon>
        <taxon>Amoebozoa</taxon>
        <taxon>Tubulinea</taxon>
        <taxon>Elardia</taxon>
        <taxon>Arcellinida</taxon>
        <taxon>Arcellinida incertae sedis</taxon>
        <taxon>Sexangularia</taxon>
    </lineage>
</organism>
<proteinExistence type="predicted"/>
<dbReference type="EMBL" id="HBGL01007215">
    <property type="protein sequence ID" value="CAD9295780.1"/>
    <property type="molecule type" value="Transcribed_RNA"/>
</dbReference>
<feature type="compositionally biased region" description="Acidic residues" evidence="2">
    <location>
        <begin position="841"/>
        <end position="851"/>
    </location>
</feature>
<dbReference type="InterPro" id="IPR011990">
    <property type="entry name" value="TPR-like_helical_dom_sf"/>
</dbReference>
<dbReference type="PANTHER" id="PTHR45733:SF8">
    <property type="entry name" value="FORMIN-J"/>
    <property type="match status" value="1"/>
</dbReference>
<feature type="coiled-coil region" evidence="1">
    <location>
        <begin position="67"/>
        <end position="111"/>
    </location>
</feature>
<feature type="compositionally biased region" description="Low complexity" evidence="2">
    <location>
        <begin position="667"/>
        <end position="683"/>
    </location>
</feature>
<dbReference type="InterPro" id="IPR051144">
    <property type="entry name" value="Formin_homology_domain"/>
</dbReference>
<feature type="region of interest" description="Disordered" evidence="2">
    <location>
        <begin position="294"/>
        <end position="331"/>
    </location>
</feature>
<feature type="compositionally biased region" description="Pro residues" evidence="2">
    <location>
        <begin position="952"/>
        <end position="962"/>
    </location>
</feature>
<evidence type="ECO:0000256" key="1">
    <source>
        <dbReference type="SAM" id="Coils"/>
    </source>
</evidence>
<feature type="compositionally biased region" description="Basic and acidic residues" evidence="2">
    <location>
        <begin position="648"/>
        <end position="666"/>
    </location>
</feature>
<dbReference type="AlphaFoldDB" id="A0A7S1VCX7"/>
<feature type="compositionally biased region" description="Acidic residues" evidence="2">
    <location>
        <begin position="989"/>
        <end position="999"/>
    </location>
</feature>
<feature type="region of interest" description="Disordered" evidence="2">
    <location>
        <begin position="648"/>
        <end position="689"/>
    </location>
</feature>
<feature type="compositionally biased region" description="Polar residues" evidence="2">
    <location>
        <begin position="1"/>
        <end position="12"/>
    </location>
</feature>
<feature type="compositionally biased region" description="Low complexity" evidence="2">
    <location>
        <begin position="483"/>
        <end position="494"/>
    </location>
</feature>
<dbReference type="Pfam" id="PF14559">
    <property type="entry name" value="TPR_19"/>
    <property type="match status" value="1"/>
</dbReference>
<reference evidence="3" key="1">
    <citation type="submission" date="2021-01" db="EMBL/GenBank/DDBJ databases">
        <authorList>
            <person name="Corre E."/>
            <person name="Pelletier E."/>
            <person name="Niang G."/>
            <person name="Scheremetjew M."/>
            <person name="Finn R."/>
            <person name="Kale V."/>
            <person name="Holt S."/>
            <person name="Cochrane G."/>
            <person name="Meng A."/>
            <person name="Brown T."/>
            <person name="Cohen L."/>
        </authorList>
    </citation>
    <scope>NUCLEOTIDE SEQUENCE</scope>
    <source>
        <strain evidence="3">ATCC 50979</strain>
    </source>
</reference>
<keyword evidence="1" id="KW-0175">Coiled coil</keyword>
<feature type="region of interest" description="Disordered" evidence="2">
    <location>
        <begin position="1"/>
        <end position="37"/>
    </location>
</feature>
<dbReference type="SUPFAM" id="SSF48452">
    <property type="entry name" value="TPR-like"/>
    <property type="match status" value="1"/>
</dbReference>
<feature type="compositionally biased region" description="Basic and acidic residues" evidence="2">
    <location>
        <begin position="524"/>
        <end position="537"/>
    </location>
</feature>
<feature type="region of interest" description="Disordered" evidence="2">
    <location>
        <begin position="453"/>
        <end position="537"/>
    </location>
</feature>
<feature type="compositionally biased region" description="Low complexity" evidence="2">
    <location>
        <begin position="202"/>
        <end position="217"/>
    </location>
</feature>
<gene>
    <name evidence="3" type="ORF">SSP0437_LOCUS5571</name>
</gene>
<feature type="compositionally biased region" description="Low complexity" evidence="2">
    <location>
        <begin position="866"/>
        <end position="879"/>
    </location>
</feature>
<accession>A0A7S1VCX7</accession>
<evidence type="ECO:0000313" key="3">
    <source>
        <dbReference type="EMBL" id="CAD9295780.1"/>
    </source>
</evidence>
<feature type="region of interest" description="Disordered" evidence="2">
    <location>
        <begin position="924"/>
        <end position="1013"/>
    </location>
</feature>